<keyword evidence="3" id="KW-0159">Chromosome partition</keyword>
<reference evidence="6 7" key="1">
    <citation type="journal article" date="2015" name="Nature">
        <title>rRNA introns, odd ribosomes, and small enigmatic genomes across a large radiation of phyla.</title>
        <authorList>
            <person name="Brown C.T."/>
            <person name="Hug L.A."/>
            <person name="Thomas B.C."/>
            <person name="Sharon I."/>
            <person name="Castelle C.J."/>
            <person name="Singh A."/>
            <person name="Wilkins M.J."/>
            <person name="Williams K.H."/>
            <person name="Banfield J.F."/>
        </authorList>
    </citation>
    <scope>NUCLEOTIDE SEQUENCE [LARGE SCALE GENOMIC DNA]</scope>
</reference>
<dbReference type="GO" id="GO:0051304">
    <property type="term" value="P:chromosome separation"/>
    <property type="evidence" value="ECO:0007669"/>
    <property type="project" value="InterPro"/>
</dbReference>
<keyword evidence="2" id="KW-0132">Cell division</keyword>
<dbReference type="EMBL" id="LBTA01000047">
    <property type="protein sequence ID" value="KKQ30339.1"/>
    <property type="molecule type" value="Genomic_DNA"/>
</dbReference>
<dbReference type="Pfam" id="PF04079">
    <property type="entry name" value="SMC_ScpB"/>
    <property type="match status" value="1"/>
</dbReference>
<keyword evidence="1" id="KW-0963">Cytoplasm</keyword>
<evidence type="ECO:0000313" key="7">
    <source>
        <dbReference type="Proteomes" id="UP000034701"/>
    </source>
</evidence>
<evidence type="ECO:0000256" key="3">
    <source>
        <dbReference type="ARBA" id="ARBA00022829"/>
    </source>
</evidence>
<dbReference type="Gene3D" id="1.10.10.10">
    <property type="entry name" value="Winged helix-like DNA-binding domain superfamily/Winged helix DNA-binding domain"/>
    <property type="match status" value="2"/>
</dbReference>
<keyword evidence="4" id="KW-0131">Cell cycle</keyword>
<dbReference type="GO" id="GO:0051301">
    <property type="term" value="P:cell division"/>
    <property type="evidence" value="ECO:0007669"/>
    <property type="project" value="UniProtKB-KW"/>
</dbReference>
<dbReference type="NCBIfam" id="TIGR00281">
    <property type="entry name" value="SMC-Scp complex subunit ScpB"/>
    <property type="match status" value="1"/>
</dbReference>
<organism evidence="6 7">
    <name type="scientific">Candidatus Nomurabacteria bacterium GW2011_GWA1_37_20</name>
    <dbReference type="NCBI Taxonomy" id="1618729"/>
    <lineage>
        <taxon>Bacteria</taxon>
        <taxon>Candidatus Nomuraibacteriota</taxon>
    </lineage>
</organism>
<dbReference type="PANTHER" id="PTHR34298">
    <property type="entry name" value="SEGREGATION AND CONDENSATION PROTEIN B"/>
    <property type="match status" value="1"/>
</dbReference>
<evidence type="ECO:0000256" key="4">
    <source>
        <dbReference type="ARBA" id="ARBA00023306"/>
    </source>
</evidence>
<evidence type="ECO:0000256" key="2">
    <source>
        <dbReference type="ARBA" id="ARBA00022618"/>
    </source>
</evidence>
<dbReference type="SUPFAM" id="SSF46785">
    <property type="entry name" value="Winged helix' DNA-binding domain"/>
    <property type="match status" value="2"/>
</dbReference>
<accession>A0A0G0J1L7</accession>
<sequence>MNLDSLIEAILFLEGEPVKIKKLAEILDKPEKEVGGALEVLEQKLKDRGIRLTKKDNEVALSTAPETAKICEKISREEFNKEIGKAGLEVLAIVVYQGPISRPEIDYVRGVNSSFTVRNLLVRGLVERKTNPKDNRSYIYSPSFQLLRFLGVDDINKLPQYEHFQKIIKQFMDTGSEFAEFGESESKTGAGAAEPEIAEPDKQ</sequence>
<comment type="caution">
    <text evidence="6">The sequence shown here is derived from an EMBL/GenBank/DDBJ whole genome shotgun (WGS) entry which is preliminary data.</text>
</comment>
<dbReference type="InterPro" id="IPR036388">
    <property type="entry name" value="WH-like_DNA-bd_sf"/>
</dbReference>
<protein>
    <submittedName>
        <fullName evidence="6">Segregation and condensation protein B</fullName>
    </submittedName>
</protein>
<proteinExistence type="predicted"/>
<dbReference type="InterPro" id="IPR005234">
    <property type="entry name" value="ScpB_csome_segregation"/>
</dbReference>
<feature type="region of interest" description="Disordered" evidence="5">
    <location>
        <begin position="180"/>
        <end position="203"/>
    </location>
</feature>
<gene>
    <name evidence="6" type="ORF">US45_C0047G0006</name>
</gene>
<dbReference type="PANTHER" id="PTHR34298:SF2">
    <property type="entry name" value="SEGREGATION AND CONDENSATION PROTEIN B"/>
    <property type="match status" value="1"/>
</dbReference>
<dbReference type="InterPro" id="IPR036390">
    <property type="entry name" value="WH_DNA-bd_sf"/>
</dbReference>
<name>A0A0G0J1L7_9BACT</name>
<evidence type="ECO:0000256" key="1">
    <source>
        <dbReference type="ARBA" id="ARBA00022490"/>
    </source>
</evidence>
<evidence type="ECO:0000313" key="6">
    <source>
        <dbReference type="EMBL" id="KKQ30339.1"/>
    </source>
</evidence>
<evidence type="ECO:0000256" key="5">
    <source>
        <dbReference type="SAM" id="MobiDB-lite"/>
    </source>
</evidence>
<dbReference type="AlphaFoldDB" id="A0A0G0J1L7"/>
<dbReference type="Proteomes" id="UP000034701">
    <property type="component" value="Unassembled WGS sequence"/>
</dbReference>